<dbReference type="GO" id="GO:0006310">
    <property type="term" value="P:DNA recombination"/>
    <property type="evidence" value="ECO:0007669"/>
    <property type="project" value="TreeGrafter"/>
</dbReference>
<reference evidence="11" key="1">
    <citation type="submission" date="2023-06" db="EMBL/GenBank/DDBJ databases">
        <title>Gordonia sp. nov. and Pseudochrobactrum sp. nov., two species isolated from the burying beetle Nicrophorus vespilloides.</title>
        <authorList>
            <person name="Poehlein A."/>
            <person name="Guzman J."/>
            <person name="Daniel R."/>
            <person name="Vilcinskas A."/>
        </authorList>
    </citation>
    <scope>NUCLEOTIDE SEQUENCE</scope>
    <source>
        <strain evidence="11">MP11Mi</strain>
    </source>
</reference>
<dbReference type="AlphaFoldDB" id="A0AA97CUS4"/>
<evidence type="ECO:0000256" key="2">
    <source>
        <dbReference type="ARBA" id="ARBA00022741"/>
    </source>
</evidence>
<dbReference type="PROSITE" id="PS51194">
    <property type="entry name" value="HELICASE_CTER"/>
    <property type="match status" value="1"/>
</dbReference>
<feature type="compositionally biased region" description="Low complexity" evidence="8">
    <location>
        <begin position="225"/>
        <end position="257"/>
    </location>
</feature>
<evidence type="ECO:0000256" key="6">
    <source>
        <dbReference type="ARBA" id="ARBA00034617"/>
    </source>
</evidence>
<dbReference type="Gene3D" id="3.40.50.300">
    <property type="entry name" value="P-loop containing nucleotide triphosphate hydrolases"/>
    <property type="match status" value="2"/>
</dbReference>
<feature type="region of interest" description="Disordered" evidence="8">
    <location>
        <begin position="225"/>
        <end position="284"/>
    </location>
</feature>
<dbReference type="InterPro" id="IPR014001">
    <property type="entry name" value="Helicase_ATP-bd"/>
</dbReference>
<dbReference type="Pfam" id="PF00271">
    <property type="entry name" value="Helicase_C"/>
    <property type="match status" value="1"/>
</dbReference>
<dbReference type="SUPFAM" id="SSF52540">
    <property type="entry name" value="P-loop containing nucleoside triphosphate hydrolases"/>
    <property type="match status" value="1"/>
</dbReference>
<evidence type="ECO:0000259" key="10">
    <source>
        <dbReference type="PROSITE" id="PS51194"/>
    </source>
</evidence>
<dbReference type="GO" id="GO:0003677">
    <property type="term" value="F:DNA binding"/>
    <property type="evidence" value="ECO:0007669"/>
    <property type="project" value="UniProtKB-KW"/>
</dbReference>
<dbReference type="GO" id="GO:0043590">
    <property type="term" value="C:bacterial nucleoid"/>
    <property type="evidence" value="ECO:0007669"/>
    <property type="project" value="TreeGrafter"/>
</dbReference>
<evidence type="ECO:0000256" key="8">
    <source>
        <dbReference type="SAM" id="MobiDB-lite"/>
    </source>
</evidence>
<comment type="catalytic activity">
    <reaction evidence="6">
        <text>Couples ATP hydrolysis with the unwinding of duplex DNA by translocating in the 3'-5' direction.</text>
        <dbReference type="EC" id="5.6.2.4"/>
    </reaction>
</comment>
<keyword evidence="2" id="KW-0547">Nucleotide-binding</keyword>
<accession>A0AA97CUS4</accession>
<dbReference type="InterPro" id="IPR001650">
    <property type="entry name" value="Helicase_C-like"/>
</dbReference>
<feature type="domain" description="Helicase ATP-binding" evidence="9">
    <location>
        <begin position="54"/>
        <end position="229"/>
    </location>
</feature>
<evidence type="ECO:0000256" key="7">
    <source>
        <dbReference type="ARBA" id="ARBA00034808"/>
    </source>
</evidence>
<dbReference type="PROSITE" id="PS51192">
    <property type="entry name" value="HELICASE_ATP_BIND_1"/>
    <property type="match status" value="1"/>
</dbReference>
<dbReference type="SMART" id="SM00490">
    <property type="entry name" value="HELICc"/>
    <property type="match status" value="1"/>
</dbReference>
<dbReference type="GO" id="GO:0009378">
    <property type="term" value="F:four-way junction helicase activity"/>
    <property type="evidence" value="ECO:0007669"/>
    <property type="project" value="TreeGrafter"/>
</dbReference>
<dbReference type="SMART" id="SM00487">
    <property type="entry name" value="DEXDc"/>
    <property type="match status" value="1"/>
</dbReference>
<sequence length="774" mass="80667">MDNSFDLVTGRLYLGRMSTPTVLTDAQRSVADRVITSLAGPDARLRDDQEAAVATLATPGSRALVVQATGWGKSAVYWAATAVIREAGGGPTLIVSPLLSLMRDQVAAAGRAGLAAATLNSSNVDQWAAVEGDLLAGSLDVLLVSPERLANPGFGARVLHSLAGRLGLVVIDEAHAISDWGHDFRPDYRRVSDVLQNLNPRTSVLATTATANQRVTDDIAAQLGAGSQASGPSSHGAGSEASGPSSHGAGSEASGPSIHGAGSEASGPSIHGAGSEASGPSSHGAATLVLRGPLARKSLHLNVVDGLSPIQRYGWVAQELPFLPGSGIIYVLTVADAERLVTAIRTVWGDEPRVAAYTGQLPADERHDLEDALLDNRVKALVATSALGMGFDKPDLGFVVHVGAPPSPVSYYQQVGRAGRALDEAVVVLLASRLDDSIWDYFATATIPDPKRMNRILDAMNEAGGPVSVPSLESATGVRRGKVELAVKQLAVDGVVERTPDGWAATGRPYVYDAPHYAGVVAVREREADIMRSFVRGDRCLMRLLTESLDDPAADDCGRCSVCRGELTPGLNERPDDETVATLSAVLRRDAQILAPRKMWPGGSFGRRGRISAELAAEAGRVLAFADAPQWGDVLDAAKGGDATARERLAESAVAVLGDWGRRGGIRPETIVSLDLFGGNLAADLAERLRSVGRRPGTAYPVVAGPVPGRDATSATEAAYWRDHLGSSPSDVAGLAVLLVVDETSSGWAITLAAASLREAGATAVLPMLVHQTA</sequence>
<keyword evidence="3" id="KW-0067">ATP-binding</keyword>
<dbReference type="Pfam" id="PF00270">
    <property type="entry name" value="DEAD"/>
    <property type="match status" value="1"/>
</dbReference>
<feature type="domain" description="Helicase C-terminal" evidence="10">
    <location>
        <begin position="315"/>
        <end position="476"/>
    </location>
</feature>
<gene>
    <name evidence="11" type="ORF">MP11Mi_18780</name>
</gene>
<dbReference type="CDD" id="cd06223">
    <property type="entry name" value="PRTases_typeI"/>
    <property type="match status" value="1"/>
</dbReference>
<dbReference type="InterPro" id="IPR011545">
    <property type="entry name" value="DEAD/DEAH_box_helicase_dom"/>
</dbReference>
<evidence type="ECO:0000313" key="11">
    <source>
        <dbReference type="EMBL" id="WOC12786.1"/>
    </source>
</evidence>
<name>A0AA97CUS4_9ACTN</name>
<dbReference type="SUPFAM" id="SSF53271">
    <property type="entry name" value="PRTase-like"/>
    <property type="match status" value="1"/>
</dbReference>
<dbReference type="EC" id="5.6.2.4" evidence="7"/>
<dbReference type="GO" id="GO:0005524">
    <property type="term" value="F:ATP binding"/>
    <property type="evidence" value="ECO:0007669"/>
    <property type="project" value="UniProtKB-KW"/>
</dbReference>
<keyword evidence="5" id="KW-0413">Isomerase</keyword>
<dbReference type="InterPro" id="IPR000836">
    <property type="entry name" value="PRTase_dom"/>
</dbReference>
<evidence type="ECO:0000256" key="5">
    <source>
        <dbReference type="ARBA" id="ARBA00023235"/>
    </source>
</evidence>
<dbReference type="EMBL" id="CP128986">
    <property type="protein sequence ID" value="WOC12786.1"/>
    <property type="molecule type" value="Genomic_DNA"/>
</dbReference>
<evidence type="ECO:0000256" key="1">
    <source>
        <dbReference type="ARBA" id="ARBA00005446"/>
    </source>
</evidence>
<dbReference type="PANTHER" id="PTHR13710">
    <property type="entry name" value="DNA HELICASE RECQ FAMILY MEMBER"/>
    <property type="match status" value="1"/>
</dbReference>
<protein>
    <recommendedName>
        <fullName evidence="7">DNA 3'-5' helicase</fullName>
        <ecNumber evidence="7">5.6.2.4</ecNumber>
    </recommendedName>
</protein>
<evidence type="ECO:0000259" key="9">
    <source>
        <dbReference type="PROSITE" id="PS51192"/>
    </source>
</evidence>
<evidence type="ECO:0000256" key="3">
    <source>
        <dbReference type="ARBA" id="ARBA00022840"/>
    </source>
</evidence>
<dbReference type="InterPro" id="IPR029057">
    <property type="entry name" value="PRTase-like"/>
</dbReference>
<dbReference type="GO" id="GO:0030894">
    <property type="term" value="C:replisome"/>
    <property type="evidence" value="ECO:0007669"/>
    <property type="project" value="TreeGrafter"/>
</dbReference>
<comment type="similarity">
    <text evidence="1">Belongs to the helicase family. RecQ subfamily.</text>
</comment>
<dbReference type="GO" id="GO:0005737">
    <property type="term" value="C:cytoplasm"/>
    <property type="evidence" value="ECO:0007669"/>
    <property type="project" value="TreeGrafter"/>
</dbReference>
<dbReference type="PANTHER" id="PTHR13710:SF105">
    <property type="entry name" value="ATP-DEPENDENT DNA HELICASE Q1"/>
    <property type="match status" value="1"/>
</dbReference>
<dbReference type="GO" id="GO:0006281">
    <property type="term" value="P:DNA repair"/>
    <property type="evidence" value="ECO:0007669"/>
    <property type="project" value="TreeGrafter"/>
</dbReference>
<dbReference type="GO" id="GO:0043138">
    <property type="term" value="F:3'-5' DNA helicase activity"/>
    <property type="evidence" value="ECO:0007669"/>
    <property type="project" value="UniProtKB-EC"/>
</dbReference>
<dbReference type="InterPro" id="IPR027417">
    <property type="entry name" value="P-loop_NTPase"/>
</dbReference>
<organism evidence="11">
    <name type="scientific">Gordonia sp. MP11Mi</name>
    <dbReference type="NCBI Taxonomy" id="3022769"/>
    <lineage>
        <taxon>Bacteria</taxon>
        <taxon>Bacillati</taxon>
        <taxon>Actinomycetota</taxon>
        <taxon>Actinomycetes</taxon>
        <taxon>Mycobacteriales</taxon>
        <taxon>Gordoniaceae</taxon>
        <taxon>Gordonia</taxon>
    </lineage>
</organism>
<keyword evidence="4" id="KW-0238">DNA-binding</keyword>
<evidence type="ECO:0000256" key="4">
    <source>
        <dbReference type="ARBA" id="ARBA00023125"/>
    </source>
</evidence>
<proteinExistence type="inferred from homology"/>